<proteinExistence type="predicted"/>
<gene>
    <name evidence="1" type="ORF">CLCOL_23370</name>
</gene>
<keyword evidence="2" id="KW-1185">Reference proteome</keyword>
<reference evidence="1 2" key="1">
    <citation type="submission" date="2016-02" db="EMBL/GenBank/DDBJ databases">
        <title>Genome sequence of Clostridium colicanis DSM 13634.</title>
        <authorList>
            <person name="Poehlein A."/>
            <person name="Daniel R."/>
        </authorList>
    </citation>
    <scope>NUCLEOTIDE SEQUENCE [LARGE SCALE GENOMIC DNA]</scope>
    <source>
        <strain evidence="1 2">DSM 13634</strain>
    </source>
</reference>
<accession>A0A151AK83</accession>
<comment type="caution">
    <text evidence="1">The sequence shown here is derived from an EMBL/GenBank/DDBJ whole genome shotgun (WGS) entry which is preliminary data.</text>
</comment>
<protein>
    <submittedName>
        <fullName evidence="1">Uncharacterized protein</fullName>
    </submittedName>
</protein>
<dbReference type="EMBL" id="LTBB01000014">
    <property type="protein sequence ID" value="KYH28066.1"/>
    <property type="molecule type" value="Genomic_DNA"/>
</dbReference>
<name>A0A151AK83_9CLOT</name>
<dbReference type="Gene3D" id="6.20.120.50">
    <property type="match status" value="1"/>
</dbReference>
<dbReference type="STRING" id="1121305.CLCOL_23370"/>
<evidence type="ECO:0000313" key="2">
    <source>
        <dbReference type="Proteomes" id="UP000075374"/>
    </source>
</evidence>
<dbReference type="Proteomes" id="UP000075374">
    <property type="component" value="Unassembled WGS sequence"/>
</dbReference>
<sequence length="70" mass="8180">MQGTIDRFEEEFAVVELESGKMKNIKRSLIPKDAKEGDVLNIEGDVITIDYEETEKRKKEIEEMTKDLFE</sequence>
<organism evidence="1 2">
    <name type="scientific">Clostridium colicanis DSM 13634</name>
    <dbReference type="NCBI Taxonomy" id="1121305"/>
    <lineage>
        <taxon>Bacteria</taxon>
        <taxon>Bacillati</taxon>
        <taxon>Bacillota</taxon>
        <taxon>Clostridia</taxon>
        <taxon>Eubacteriales</taxon>
        <taxon>Clostridiaceae</taxon>
        <taxon>Clostridium</taxon>
    </lineage>
</organism>
<dbReference type="InterPro" id="IPR021377">
    <property type="entry name" value="DUF3006"/>
</dbReference>
<dbReference type="AlphaFoldDB" id="A0A151AK83"/>
<dbReference type="Pfam" id="PF11213">
    <property type="entry name" value="DUF3006"/>
    <property type="match status" value="1"/>
</dbReference>
<dbReference type="PATRIC" id="fig|1121305.3.peg.2339"/>
<dbReference type="RefSeq" id="WP_061859128.1">
    <property type="nucleotide sequence ID" value="NZ_LTBB01000014.1"/>
</dbReference>
<evidence type="ECO:0000313" key="1">
    <source>
        <dbReference type="EMBL" id="KYH28066.1"/>
    </source>
</evidence>